<dbReference type="Proteomes" id="UP001500957">
    <property type="component" value="Unassembled WGS sequence"/>
</dbReference>
<keyword evidence="5" id="KW-1185">Reference proteome</keyword>
<dbReference type="EMBL" id="BAAAHE010000019">
    <property type="protein sequence ID" value="GAA0621497.1"/>
    <property type="molecule type" value="Genomic_DNA"/>
</dbReference>
<dbReference type="InterPro" id="IPR050624">
    <property type="entry name" value="HTH-type_Tx_Regulator"/>
</dbReference>
<evidence type="ECO:0000256" key="1">
    <source>
        <dbReference type="ARBA" id="ARBA00023125"/>
    </source>
</evidence>
<dbReference type="PRINTS" id="PR00455">
    <property type="entry name" value="HTHTETR"/>
</dbReference>
<dbReference type="PANTHER" id="PTHR43479:SF11">
    <property type="entry name" value="ACREF_ENVCD OPERON REPRESSOR-RELATED"/>
    <property type="match status" value="1"/>
</dbReference>
<reference evidence="5" key="1">
    <citation type="journal article" date="2019" name="Int. J. Syst. Evol. Microbiol.">
        <title>The Global Catalogue of Microorganisms (GCM) 10K type strain sequencing project: providing services to taxonomists for standard genome sequencing and annotation.</title>
        <authorList>
            <consortium name="The Broad Institute Genomics Platform"/>
            <consortium name="The Broad Institute Genome Sequencing Center for Infectious Disease"/>
            <person name="Wu L."/>
            <person name="Ma J."/>
        </authorList>
    </citation>
    <scope>NUCLEOTIDE SEQUENCE [LARGE SCALE GENOMIC DNA]</scope>
    <source>
        <strain evidence="5">JCM 10671</strain>
    </source>
</reference>
<dbReference type="PROSITE" id="PS50977">
    <property type="entry name" value="HTH_TETR_2"/>
    <property type="match status" value="1"/>
</dbReference>
<evidence type="ECO:0000259" key="3">
    <source>
        <dbReference type="PROSITE" id="PS50977"/>
    </source>
</evidence>
<proteinExistence type="predicted"/>
<organism evidence="4 5">
    <name type="scientific">Sporichthya brevicatena</name>
    <dbReference type="NCBI Taxonomy" id="171442"/>
    <lineage>
        <taxon>Bacteria</taxon>
        <taxon>Bacillati</taxon>
        <taxon>Actinomycetota</taxon>
        <taxon>Actinomycetes</taxon>
        <taxon>Sporichthyales</taxon>
        <taxon>Sporichthyaceae</taxon>
        <taxon>Sporichthya</taxon>
    </lineage>
</organism>
<comment type="caution">
    <text evidence="4">The sequence shown here is derived from an EMBL/GenBank/DDBJ whole genome shotgun (WGS) entry which is preliminary data.</text>
</comment>
<dbReference type="InterPro" id="IPR049513">
    <property type="entry name" value="TetR_C_40"/>
</dbReference>
<dbReference type="Gene3D" id="1.10.357.10">
    <property type="entry name" value="Tetracycline Repressor, domain 2"/>
    <property type="match status" value="1"/>
</dbReference>
<evidence type="ECO:0000313" key="5">
    <source>
        <dbReference type="Proteomes" id="UP001500957"/>
    </source>
</evidence>
<accession>A0ABP3S4P0</accession>
<protein>
    <submittedName>
        <fullName evidence="4">TetR/AcrR family transcriptional regulator</fullName>
    </submittedName>
</protein>
<evidence type="ECO:0000256" key="2">
    <source>
        <dbReference type="PROSITE-ProRule" id="PRU00335"/>
    </source>
</evidence>
<dbReference type="InterPro" id="IPR001647">
    <property type="entry name" value="HTH_TetR"/>
</dbReference>
<keyword evidence="1 2" id="KW-0238">DNA-binding</keyword>
<dbReference type="Pfam" id="PF00440">
    <property type="entry name" value="TetR_N"/>
    <property type="match status" value="1"/>
</dbReference>
<sequence>MAEVRTRTDRRRERTRGKLTDATRELIAEKGVAGLRIQEITERADVALGSFYNHFDSKEAVVEAVIAESLQNIAETLAADPVEDAAELVSIAIRRFVGLAYSDPEFASVVVHLNHADALFGVAVHPAARSAVQRGIAENRLEVPDLEVAVTAILGGALAVMRAIVDGRLGKDAEIKYAEAALRSLGVAPVDAAEVVRRPLKG</sequence>
<dbReference type="Pfam" id="PF21306">
    <property type="entry name" value="TetR_C_40"/>
    <property type="match status" value="1"/>
</dbReference>
<dbReference type="SUPFAM" id="SSF46689">
    <property type="entry name" value="Homeodomain-like"/>
    <property type="match status" value="1"/>
</dbReference>
<name>A0ABP3S4P0_9ACTN</name>
<evidence type="ECO:0000313" key="4">
    <source>
        <dbReference type="EMBL" id="GAA0621497.1"/>
    </source>
</evidence>
<feature type="domain" description="HTH tetR-type" evidence="3">
    <location>
        <begin position="13"/>
        <end position="73"/>
    </location>
</feature>
<dbReference type="PANTHER" id="PTHR43479">
    <property type="entry name" value="ACREF/ENVCD OPERON REPRESSOR-RELATED"/>
    <property type="match status" value="1"/>
</dbReference>
<feature type="DNA-binding region" description="H-T-H motif" evidence="2">
    <location>
        <begin position="36"/>
        <end position="55"/>
    </location>
</feature>
<gene>
    <name evidence="4" type="ORF">GCM10009547_25280</name>
</gene>
<dbReference type="InterPro" id="IPR009057">
    <property type="entry name" value="Homeodomain-like_sf"/>
</dbReference>